<dbReference type="PANTHER" id="PTHR47156:SF10">
    <property type="entry name" value="E3 UBIQUITIN-PROTEIN LIGASE TRIM-21-RELATED"/>
    <property type="match status" value="1"/>
</dbReference>
<dbReference type="PROSITE" id="PS50089">
    <property type="entry name" value="ZF_RING_2"/>
    <property type="match status" value="1"/>
</dbReference>
<feature type="domain" description="RING-type" evidence="6">
    <location>
        <begin position="31"/>
        <end position="76"/>
    </location>
</feature>
<evidence type="ECO:0000256" key="1">
    <source>
        <dbReference type="ARBA" id="ARBA00022723"/>
    </source>
</evidence>
<evidence type="ECO:0000256" key="2">
    <source>
        <dbReference type="ARBA" id="ARBA00022771"/>
    </source>
</evidence>
<keyword evidence="2 4" id="KW-0863">Zinc-finger</keyword>
<evidence type="ECO:0000259" key="6">
    <source>
        <dbReference type="PROSITE" id="PS50089"/>
    </source>
</evidence>
<keyword evidence="1" id="KW-0479">Metal-binding</keyword>
<feature type="compositionally biased region" description="Low complexity" evidence="5">
    <location>
        <begin position="281"/>
        <end position="291"/>
    </location>
</feature>
<evidence type="ECO:0000256" key="5">
    <source>
        <dbReference type="SAM" id="MobiDB-lite"/>
    </source>
</evidence>
<comment type="caution">
    <text evidence="7">The sequence shown here is derived from an EMBL/GenBank/DDBJ whole genome shotgun (WGS) entry which is preliminary data.</text>
</comment>
<proteinExistence type="predicted"/>
<keyword evidence="8" id="KW-1185">Reference proteome</keyword>
<dbReference type="InterPro" id="IPR013083">
    <property type="entry name" value="Znf_RING/FYVE/PHD"/>
</dbReference>
<feature type="region of interest" description="Disordered" evidence="5">
    <location>
        <begin position="209"/>
        <end position="240"/>
    </location>
</feature>
<name>A0A8S1GNP4_9PELO</name>
<evidence type="ECO:0000256" key="3">
    <source>
        <dbReference type="ARBA" id="ARBA00022833"/>
    </source>
</evidence>
<reference evidence="7" key="1">
    <citation type="submission" date="2020-10" db="EMBL/GenBank/DDBJ databases">
        <authorList>
            <person name="Kikuchi T."/>
        </authorList>
    </citation>
    <scope>NUCLEOTIDE SEQUENCE</scope>
    <source>
        <strain evidence="7">NKZ352</strain>
    </source>
</reference>
<feature type="compositionally biased region" description="Acidic residues" evidence="5">
    <location>
        <begin position="230"/>
        <end position="240"/>
    </location>
</feature>
<dbReference type="PROSITE" id="PS00518">
    <property type="entry name" value="ZF_RING_1"/>
    <property type="match status" value="1"/>
</dbReference>
<dbReference type="PANTHER" id="PTHR47156">
    <property type="entry name" value="PROTEIN CBG20824"/>
    <property type="match status" value="1"/>
</dbReference>
<dbReference type="AlphaFoldDB" id="A0A8S1GNP4"/>
<feature type="region of interest" description="Disordered" evidence="5">
    <location>
        <begin position="345"/>
        <end position="393"/>
    </location>
</feature>
<evidence type="ECO:0000256" key="4">
    <source>
        <dbReference type="PROSITE-ProRule" id="PRU00175"/>
    </source>
</evidence>
<dbReference type="GO" id="GO:0008270">
    <property type="term" value="F:zinc ion binding"/>
    <property type="evidence" value="ECO:0007669"/>
    <property type="project" value="UniProtKB-KW"/>
</dbReference>
<feature type="region of interest" description="Disordered" evidence="5">
    <location>
        <begin position="269"/>
        <end position="301"/>
    </location>
</feature>
<dbReference type="EMBL" id="CAJGYM010000001">
    <property type="protein sequence ID" value="CAD6184481.1"/>
    <property type="molecule type" value="Genomic_DNA"/>
</dbReference>
<dbReference type="InterPro" id="IPR001841">
    <property type="entry name" value="Znf_RING"/>
</dbReference>
<dbReference type="Proteomes" id="UP000835052">
    <property type="component" value="Unassembled WGS sequence"/>
</dbReference>
<gene>
    <name evidence="7" type="ORF">CAUJ_LOCUS400</name>
</gene>
<dbReference type="OrthoDB" id="5877713at2759"/>
<dbReference type="SMART" id="SM00184">
    <property type="entry name" value="RING"/>
    <property type="match status" value="1"/>
</dbReference>
<keyword evidence="3" id="KW-0862">Zinc</keyword>
<evidence type="ECO:0000313" key="7">
    <source>
        <dbReference type="EMBL" id="CAD6184481.1"/>
    </source>
</evidence>
<feature type="compositionally biased region" description="Polar residues" evidence="5">
    <location>
        <begin position="345"/>
        <end position="354"/>
    </location>
</feature>
<sequence length="421" mass="48667">MNRSSRNSDYSERGNIRSNLNLNDTDGYFQCSICFNPYDDKDRLARVMSCGHTFCKWCLERIAIHGEVHPHCPTCRKKTYASISNIPVNFQLMEVLERLGLVDSQDSNSNSPPASAELAAPLPGAVVRPSDDENNLVIPPEIYEQFNAAIDIFRSRLNRHTQKTESSRWDVVTGHEYRRKIRNLETCATYLDMMQDSFRHFVDSFERLSTDQEHPRRSETSSHDERFDFNADEDDFSEEDYDSDHDFLYEEDERQELFRGLSGLPSLIHRGDPIGNNAVDNNTRSRNSSSNEHVSNGDDSAFFFTTYDDGSRIRMKCRICECFVPLGGENLHELGRRHTNNLRRNAQSWNNADSVDTDNNRSNGEQRDVTYSPDSGRPLDAQETARSARRQRRQRAALRRRLQRPLFDNIYIPEPARGYGW</sequence>
<organism evidence="7 8">
    <name type="scientific">Caenorhabditis auriculariae</name>
    <dbReference type="NCBI Taxonomy" id="2777116"/>
    <lineage>
        <taxon>Eukaryota</taxon>
        <taxon>Metazoa</taxon>
        <taxon>Ecdysozoa</taxon>
        <taxon>Nematoda</taxon>
        <taxon>Chromadorea</taxon>
        <taxon>Rhabditida</taxon>
        <taxon>Rhabditina</taxon>
        <taxon>Rhabditomorpha</taxon>
        <taxon>Rhabditoidea</taxon>
        <taxon>Rhabditidae</taxon>
        <taxon>Peloderinae</taxon>
        <taxon>Caenorhabditis</taxon>
    </lineage>
</organism>
<feature type="compositionally biased region" description="Basic and acidic residues" evidence="5">
    <location>
        <begin position="209"/>
        <end position="229"/>
    </location>
</feature>
<dbReference type="SUPFAM" id="SSF57850">
    <property type="entry name" value="RING/U-box"/>
    <property type="match status" value="1"/>
</dbReference>
<dbReference type="InterPro" id="IPR017907">
    <property type="entry name" value="Znf_RING_CS"/>
</dbReference>
<accession>A0A8S1GNP4</accession>
<protein>
    <recommendedName>
        <fullName evidence="6">RING-type domain-containing protein</fullName>
    </recommendedName>
</protein>
<dbReference type="Gene3D" id="3.30.40.10">
    <property type="entry name" value="Zinc/RING finger domain, C3HC4 (zinc finger)"/>
    <property type="match status" value="1"/>
</dbReference>
<dbReference type="Pfam" id="PF13639">
    <property type="entry name" value="zf-RING_2"/>
    <property type="match status" value="1"/>
</dbReference>
<dbReference type="InterPro" id="IPR052667">
    <property type="entry name" value="E3_ubiquitin-ligase_RING"/>
</dbReference>
<evidence type="ECO:0000313" key="8">
    <source>
        <dbReference type="Proteomes" id="UP000835052"/>
    </source>
</evidence>